<keyword evidence="7" id="KW-1133">Transmembrane helix</keyword>
<evidence type="ECO:0000256" key="12">
    <source>
        <dbReference type="PIRSR" id="PIRSR602402-1"/>
    </source>
</evidence>
<dbReference type="InterPro" id="IPR002974">
    <property type="entry name" value="Cyt_P450_E_CYP52_ascomycetes"/>
</dbReference>
<feature type="binding site" description="axial binding residue" evidence="12">
    <location>
        <position position="478"/>
    </location>
    <ligand>
        <name>heme</name>
        <dbReference type="ChEBI" id="CHEBI:30413"/>
    </ligand>
    <ligandPart>
        <name>Fe</name>
        <dbReference type="ChEBI" id="CHEBI:18248"/>
    </ligandPart>
</feature>
<comment type="caution">
    <text evidence="15">The sequence shown here is derived from an EMBL/GenBank/DDBJ whole genome shotgun (WGS) entry which is preliminary data.</text>
</comment>
<comment type="cofactor">
    <cofactor evidence="1 12">
        <name>heme</name>
        <dbReference type="ChEBI" id="CHEBI:30413"/>
    </cofactor>
</comment>
<feature type="region of interest" description="Disordered" evidence="14">
    <location>
        <begin position="403"/>
        <end position="424"/>
    </location>
</feature>
<evidence type="ECO:0000256" key="1">
    <source>
        <dbReference type="ARBA" id="ARBA00001971"/>
    </source>
</evidence>
<dbReference type="Proteomes" id="UP000243081">
    <property type="component" value="Unassembled WGS sequence"/>
</dbReference>
<evidence type="ECO:0000256" key="13">
    <source>
        <dbReference type="RuleBase" id="RU000461"/>
    </source>
</evidence>
<keyword evidence="16" id="KW-1185">Reference proteome</keyword>
<reference evidence="15 16" key="1">
    <citation type="submission" date="2016-03" db="EMBL/GenBank/DDBJ databases">
        <title>Fine-scale spatial genetic structure of a fungal parasite of coffee scale insects.</title>
        <authorList>
            <person name="Jackson D."/>
            <person name="Zemenick K.A."/>
            <person name="Malloure B."/>
            <person name="Quandt C.A."/>
            <person name="James T.Y."/>
        </authorList>
    </citation>
    <scope>NUCLEOTIDE SEQUENCE [LARGE SCALE GENOMIC DNA]</scope>
    <source>
        <strain evidence="15 16">UM487</strain>
    </source>
</reference>
<dbReference type="GO" id="GO:0016712">
    <property type="term" value="F:oxidoreductase activity, acting on paired donors, with incorporation or reduction of molecular oxygen, reduced flavin or flavoprotein as one donor, and incorporation of one atom of oxygen"/>
    <property type="evidence" value="ECO:0007669"/>
    <property type="project" value="InterPro"/>
</dbReference>
<dbReference type="InterPro" id="IPR047146">
    <property type="entry name" value="Cyt_P450_E_CYP52_fungi"/>
</dbReference>
<dbReference type="Pfam" id="PF00067">
    <property type="entry name" value="p450"/>
    <property type="match status" value="1"/>
</dbReference>
<keyword evidence="6 12" id="KW-0479">Metal-binding</keyword>
<keyword evidence="8 13" id="KW-0560">Oxidoreductase</keyword>
<organism evidence="15 16">
    <name type="scientific">Cordyceps confragosa</name>
    <name type="common">Lecanicillium lecanii</name>
    <dbReference type="NCBI Taxonomy" id="2714763"/>
    <lineage>
        <taxon>Eukaryota</taxon>
        <taxon>Fungi</taxon>
        <taxon>Dikarya</taxon>
        <taxon>Ascomycota</taxon>
        <taxon>Pezizomycotina</taxon>
        <taxon>Sordariomycetes</taxon>
        <taxon>Hypocreomycetidae</taxon>
        <taxon>Hypocreales</taxon>
        <taxon>Cordycipitaceae</taxon>
        <taxon>Akanthomyces</taxon>
    </lineage>
</organism>
<dbReference type="EMBL" id="LUKN01000259">
    <property type="protein sequence ID" value="OAR03627.1"/>
    <property type="molecule type" value="Genomic_DNA"/>
</dbReference>
<dbReference type="OMA" id="NSRFCRQ"/>
<evidence type="ECO:0000256" key="11">
    <source>
        <dbReference type="ARBA" id="ARBA00023136"/>
    </source>
</evidence>
<gene>
    <name evidence="15" type="ORF">LLEC1_04773</name>
</gene>
<evidence type="ECO:0000256" key="9">
    <source>
        <dbReference type="ARBA" id="ARBA00023004"/>
    </source>
</evidence>
<dbReference type="GO" id="GO:0016020">
    <property type="term" value="C:membrane"/>
    <property type="evidence" value="ECO:0007669"/>
    <property type="project" value="UniProtKB-SubCell"/>
</dbReference>
<evidence type="ECO:0000256" key="5">
    <source>
        <dbReference type="ARBA" id="ARBA00022692"/>
    </source>
</evidence>
<dbReference type="PRINTS" id="PR01239">
    <property type="entry name" value="EP450IICYP52"/>
</dbReference>
<dbReference type="PROSITE" id="PS00086">
    <property type="entry name" value="CYTOCHROME_P450"/>
    <property type="match status" value="1"/>
</dbReference>
<comment type="subcellular location">
    <subcellularLocation>
        <location evidence="2">Membrane</location>
        <topology evidence="2">Single-pass membrane protein</topology>
    </subcellularLocation>
</comment>
<evidence type="ECO:0000313" key="15">
    <source>
        <dbReference type="EMBL" id="OAR03627.1"/>
    </source>
</evidence>
<dbReference type="CDD" id="cd11063">
    <property type="entry name" value="CYP52"/>
    <property type="match status" value="1"/>
</dbReference>
<dbReference type="SUPFAM" id="SSF48264">
    <property type="entry name" value="Cytochrome P450"/>
    <property type="match status" value="1"/>
</dbReference>
<evidence type="ECO:0000256" key="2">
    <source>
        <dbReference type="ARBA" id="ARBA00004167"/>
    </source>
</evidence>
<comment type="similarity">
    <text evidence="3 13">Belongs to the cytochrome P450 family.</text>
</comment>
<dbReference type="InterPro" id="IPR036396">
    <property type="entry name" value="Cyt_P450_sf"/>
</dbReference>
<dbReference type="OrthoDB" id="1470350at2759"/>
<dbReference type="PRINTS" id="PR00464">
    <property type="entry name" value="EP450II"/>
</dbReference>
<dbReference type="PANTHER" id="PTHR24287">
    <property type="entry name" value="P450, PUTATIVE (EUROFUNG)-RELATED"/>
    <property type="match status" value="1"/>
</dbReference>
<evidence type="ECO:0000256" key="8">
    <source>
        <dbReference type="ARBA" id="ARBA00023002"/>
    </source>
</evidence>
<dbReference type="PANTHER" id="PTHR24287:SF1">
    <property type="entry name" value="P450, PUTATIVE (EUROFUNG)-RELATED"/>
    <property type="match status" value="1"/>
</dbReference>
<evidence type="ECO:0008006" key="17">
    <source>
        <dbReference type="Google" id="ProtNLM"/>
    </source>
</evidence>
<evidence type="ECO:0000256" key="7">
    <source>
        <dbReference type="ARBA" id="ARBA00022989"/>
    </source>
</evidence>
<evidence type="ECO:0000256" key="6">
    <source>
        <dbReference type="ARBA" id="ARBA00022723"/>
    </source>
</evidence>
<keyword evidence="4 12" id="KW-0349">Heme</keyword>
<dbReference type="PRINTS" id="PR00385">
    <property type="entry name" value="P450"/>
</dbReference>
<dbReference type="GO" id="GO:0005506">
    <property type="term" value="F:iron ion binding"/>
    <property type="evidence" value="ECO:0007669"/>
    <property type="project" value="InterPro"/>
</dbReference>
<evidence type="ECO:0000256" key="10">
    <source>
        <dbReference type="ARBA" id="ARBA00023033"/>
    </source>
</evidence>
<dbReference type="Gene3D" id="1.10.630.10">
    <property type="entry name" value="Cytochrome P450"/>
    <property type="match status" value="1"/>
</dbReference>
<keyword evidence="5" id="KW-0812">Transmembrane</keyword>
<sequence length="534" mass="60877">MSLSPISTFLVGAAVLYLARWVCIEINHWLFARKLGCKPAHVRRSKLPLGLDNVIRMAKAAKKQELQNDDQLVYQEMGCPSTWVQNVLGTWYHSTVDPENIKAILATQFKDFEMGPFRASTLGPLLGRGIFVSDGKEWQHHRALLRPQFTRSQISNLELEEVHVQHLFSRFHHGAEGSWTSPIDLAPLFFNLTLDSATEFLFGQSVQSQLLDTPSSTKATSPEHEMKANIDNKDWSSFGRAFDRANTTICFKGMLMDLHFLYNPKSFTDDCNTVHRFADYFVQQALNEEKEVSDDFDSNAEKEAFVFLRELAKSTRDPTALRGQLLNVLLAGRDTTAGLLGWTFYLLARHPDYYDKLHRIIVETFGPYSEDTSSLTFESLKACSHLQNLLSEVLRLHPVVPENSRRATRNTTLPRGGGPDGNAPVYIRKGEEVIYSVNVMHRRKDLWGDDANDFRPERWVGSRHGWEYLPFNGGPRICLGQQFALTEAGFVVVRMLQRYSKIENLDRETVTKHQYTLTTAPVKVLVRFYEAAQL</sequence>
<dbReference type="AlphaFoldDB" id="A0A179ILS4"/>
<protein>
    <recommendedName>
        <fullName evidence="17">Cytochrome P450</fullName>
    </recommendedName>
</protein>
<name>A0A179ILS4_CORDF</name>
<keyword evidence="11" id="KW-0472">Membrane</keyword>
<accession>A0A179ILS4</accession>
<evidence type="ECO:0000313" key="16">
    <source>
        <dbReference type="Proteomes" id="UP000243081"/>
    </source>
</evidence>
<dbReference type="InterPro" id="IPR001128">
    <property type="entry name" value="Cyt_P450"/>
</dbReference>
<keyword evidence="10 13" id="KW-0503">Monooxygenase</keyword>
<keyword evidence="9 12" id="KW-0408">Iron</keyword>
<evidence type="ECO:0000256" key="4">
    <source>
        <dbReference type="ARBA" id="ARBA00022617"/>
    </source>
</evidence>
<evidence type="ECO:0000256" key="14">
    <source>
        <dbReference type="SAM" id="MobiDB-lite"/>
    </source>
</evidence>
<dbReference type="GO" id="GO:0020037">
    <property type="term" value="F:heme binding"/>
    <property type="evidence" value="ECO:0007669"/>
    <property type="project" value="InterPro"/>
</dbReference>
<evidence type="ECO:0000256" key="3">
    <source>
        <dbReference type="ARBA" id="ARBA00010617"/>
    </source>
</evidence>
<proteinExistence type="inferred from homology"/>
<dbReference type="InterPro" id="IPR002402">
    <property type="entry name" value="Cyt_P450_E_grp-II"/>
</dbReference>
<dbReference type="InterPro" id="IPR017972">
    <property type="entry name" value="Cyt_P450_CS"/>
</dbReference>